<dbReference type="EMBL" id="SNRW01011298">
    <property type="protein sequence ID" value="KAA6375350.1"/>
    <property type="molecule type" value="Genomic_DNA"/>
</dbReference>
<comment type="caution">
    <text evidence="1">The sequence shown here is derived from an EMBL/GenBank/DDBJ whole genome shotgun (WGS) entry which is preliminary data.</text>
</comment>
<sequence length="75" mass="8292">KLGEDQIVLLEAGQTISVAGVELIQEDVTIMNVIKQDPQQYDAIDGVMLVTLYWSVTQDSIADVKARIIIYGINK</sequence>
<protein>
    <submittedName>
        <fullName evidence="1">Uncharacterized protein</fullName>
    </submittedName>
</protein>
<dbReference type="Proteomes" id="UP000324800">
    <property type="component" value="Unassembled WGS sequence"/>
</dbReference>
<feature type="non-terminal residue" evidence="1">
    <location>
        <position position="1"/>
    </location>
</feature>
<organism evidence="1 2">
    <name type="scientific">Streblomastix strix</name>
    <dbReference type="NCBI Taxonomy" id="222440"/>
    <lineage>
        <taxon>Eukaryota</taxon>
        <taxon>Metamonada</taxon>
        <taxon>Preaxostyla</taxon>
        <taxon>Oxymonadida</taxon>
        <taxon>Streblomastigidae</taxon>
        <taxon>Streblomastix</taxon>
    </lineage>
</organism>
<proteinExistence type="predicted"/>
<dbReference type="AlphaFoldDB" id="A0A5J4UYQ8"/>
<evidence type="ECO:0000313" key="1">
    <source>
        <dbReference type="EMBL" id="KAA6375350.1"/>
    </source>
</evidence>
<evidence type="ECO:0000313" key="2">
    <source>
        <dbReference type="Proteomes" id="UP000324800"/>
    </source>
</evidence>
<name>A0A5J4UYQ8_9EUKA</name>
<accession>A0A5J4UYQ8</accession>
<reference evidence="1 2" key="1">
    <citation type="submission" date="2019-03" db="EMBL/GenBank/DDBJ databases">
        <title>Single cell metagenomics reveals metabolic interactions within the superorganism composed of flagellate Streblomastix strix and complex community of Bacteroidetes bacteria on its surface.</title>
        <authorList>
            <person name="Treitli S.C."/>
            <person name="Kolisko M."/>
            <person name="Husnik F."/>
            <person name="Keeling P."/>
            <person name="Hampl V."/>
        </authorList>
    </citation>
    <scope>NUCLEOTIDE SEQUENCE [LARGE SCALE GENOMIC DNA]</scope>
    <source>
        <strain evidence="1">ST1C</strain>
    </source>
</reference>
<gene>
    <name evidence="1" type="ORF">EZS28_029123</name>
</gene>